<sequence>MTSSLAKETWVSLYRTETVCRSCGSPHLLPIVRFGDTPLADRLIKPETLGEPEPFAPLNLVFCSECALVQIDVTVDPDVLFARDYPYFSSVSPTLLRHSRENALELIERRTLGAQSLVIEPASNDGYMLRNFVERGIPVLGIDPAPGPAQAALAAGIPTLNTFFTLTLAQDLARRGQFADVVIANNVLAHVADLNGFVEGIAIILKDNGVAVMEMPYVVDLITKNEFDTIYHQHLCYFSVTSLDRLFRRHGLFLNDISHLSIHGGSLRLYVEKQERVQPAVRELLREEAETASKYEYYQAFAERIATIRTQLTSLLQGLKSSGMQIAAYGAAAKATTLLAYCQIDANLIPWIADLNPYKHGRLMGGNHIPIVPTSRLLEEMPDYVLLLVWNFAEEVFRQQNEYRQQGGKFIVPIPEVRIV</sequence>
<accession>A0ABU3NJD0</accession>
<name>A0ABU3NJD0_9CHLR</name>
<dbReference type="Gene3D" id="3.40.50.720">
    <property type="entry name" value="NAD(P)-binding Rossmann-like Domain"/>
    <property type="match status" value="1"/>
</dbReference>
<dbReference type="Proteomes" id="UP001254165">
    <property type="component" value="Unassembled WGS sequence"/>
</dbReference>
<keyword evidence="4" id="KW-1185">Reference proteome</keyword>
<keyword evidence="3" id="KW-0808">Transferase</keyword>
<dbReference type="Gene3D" id="3.40.50.150">
    <property type="entry name" value="Vaccinia Virus protein VP39"/>
    <property type="match status" value="1"/>
</dbReference>
<dbReference type="SUPFAM" id="SSF53335">
    <property type="entry name" value="S-adenosyl-L-methionine-dependent methyltransferases"/>
    <property type="match status" value="1"/>
</dbReference>
<reference evidence="3 4" key="1">
    <citation type="submission" date="2023-07" db="EMBL/GenBank/DDBJ databases">
        <title>Novel species of Thermanaerothrix with wide hydrolytic capabilities.</title>
        <authorList>
            <person name="Zayulina K.S."/>
            <person name="Podosokorskaya O.A."/>
            <person name="Elcheninov A.G."/>
        </authorList>
    </citation>
    <scope>NUCLEOTIDE SEQUENCE [LARGE SCALE GENOMIC DNA]</scope>
    <source>
        <strain evidence="3 4">4228-RoL</strain>
    </source>
</reference>
<protein>
    <submittedName>
        <fullName evidence="3">Class I SAM-dependent methyltransferase</fullName>
        <ecNumber evidence="3">2.1.1.-</ecNumber>
    </submittedName>
</protein>
<feature type="domain" description="Methyltransferase putative zinc binding" evidence="1">
    <location>
        <begin position="20"/>
        <end position="81"/>
    </location>
</feature>
<proteinExistence type="predicted"/>
<feature type="domain" description="C-methyltransferase" evidence="2">
    <location>
        <begin position="262"/>
        <end position="415"/>
    </location>
</feature>
<dbReference type="GO" id="GO:0008168">
    <property type="term" value="F:methyltransferase activity"/>
    <property type="evidence" value="ECO:0007669"/>
    <property type="project" value="UniProtKB-KW"/>
</dbReference>
<dbReference type="GO" id="GO:0032259">
    <property type="term" value="P:methylation"/>
    <property type="evidence" value="ECO:0007669"/>
    <property type="project" value="UniProtKB-KW"/>
</dbReference>
<dbReference type="PANTHER" id="PTHR43861:SF5">
    <property type="entry name" value="BLL5978 PROTEIN"/>
    <property type="match status" value="1"/>
</dbReference>
<organism evidence="3 4">
    <name type="scientific">Thermanaerothrix solaris</name>
    <dbReference type="NCBI Taxonomy" id="3058434"/>
    <lineage>
        <taxon>Bacteria</taxon>
        <taxon>Bacillati</taxon>
        <taxon>Chloroflexota</taxon>
        <taxon>Anaerolineae</taxon>
        <taxon>Anaerolineales</taxon>
        <taxon>Anaerolineaceae</taxon>
        <taxon>Thermanaerothrix</taxon>
    </lineage>
</organism>
<dbReference type="EC" id="2.1.1.-" evidence="3"/>
<evidence type="ECO:0000313" key="3">
    <source>
        <dbReference type="EMBL" id="MDT8896966.1"/>
    </source>
</evidence>
<dbReference type="InterPro" id="IPR013691">
    <property type="entry name" value="MeTrfase_14"/>
</dbReference>
<evidence type="ECO:0000259" key="2">
    <source>
        <dbReference type="Pfam" id="PF08484"/>
    </source>
</evidence>
<dbReference type="EMBL" id="JAUHMF010000001">
    <property type="protein sequence ID" value="MDT8896966.1"/>
    <property type="molecule type" value="Genomic_DNA"/>
</dbReference>
<dbReference type="PANTHER" id="PTHR43861">
    <property type="entry name" value="TRANS-ACONITATE 2-METHYLTRANSFERASE-RELATED"/>
    <property type="match status" value="1"/>
</dbReference>
<dbReference type="InterPro" id="IPR029063">
    <property type="entry name" value="SAM-dependent_MTases_sf"/>
</dbReference>
<gene>
    <name evidence="3" type="ORF">QYE77_01720</name>
</gene>
<evidence type="ECO:0000313" key="4">
    <source>
        <dbReference type="Proteomes" id="UP001254165"/>
    </source>
</evidence>
<evidence type="ECO:0000259" key="1">
    <source>
        <dbReference type="Pfam" id="PF08421"/>
    </source>
</evidence>
<dbReference type="Pfam" id="PF08484">
    <property type="entry name" value="Methyltransf_14"/>
    <property type="match status" value="1"/>
</dbReference>
<keyword evidence="3" id="KW-0489">Methyltransferase</keyword>
<dbReference type="Gene3D" id="6.20.50.110">
    <property type="entry name" value="Methyltransferase, zinc-binding domain"/>
    <property type="match status" value="1"/>
</dbReference>
<dbReference type="Pfam" id="PF13489">
    <property type="entry name" value="Methyltransf_23"/>
    <property type="match status" value="1"/>
</dbReference>
<dbReference type="Pfam" id="PF08421">
    <property type="entry name" value="Methyltransf_13"/>
    <property type="match status" value="1"/>
</dbReference>
<dbReference type="RefSeq" id="WP_315623617.1">
    <property type="nucleotide sequence ID" value="NZ_JAUHMF010000001.1"/>
</dbReference>
<dbReference type="Gene3D" id="6.10.250.3100">
    <property type="match status" value="1"/>
</dbReference>
<dbReference type="InterPro" id="IPR038576">
    <property type="entry name" value="Methyltransf_Zn-bd_dom_put_sf"/>
</dbReference>
<dbReference type="InterPro" id="IPR013630">
    <property type="entry name" value="Methyltransf_Zn-bd_dom_put"/>
</dbReference>
<comment type="caution">
    <text evidence="3">The sequence shown here is derived from an EMBL/GenBank/DDBJ whole genome shotgun (WGS) entry which is preliminary data.</text>
</comment>